<name>A0A226ECE9_FOLCA</name>
<accession>A0A226ECE9</accession>
<proteinExistence type="predicted"/>
<sequence>MPAPQPPEAETVISNSSRKNLARVCKKFYLNILLRNRSELLVTIDEELFSLQVTNWVRRAYYTTNAEKKFKKFGAFQTVRHFADQIAFEAGSDYIQRNLHFLKGKYTSMTCNIVKEKYYEENIIFKFRYFGSEGFYRNLQSITSTGISLLYARLWKFVDERNIRLHPLPEQEGTGALENLFVAFQLYIAFISFPACTNTRLT</sequence>
<comment type="caution">
    <text evidence="1">The sequence shown here is derived from an EMBL/GenBank/DDBJ whole genome shotgun (WGS) entry which is preliminary data.</text>
</comment>
<organism evidence="1 2">
    <name type="scientific">Folsomia candida</name>
    <name type="common">Springtail</name>
    <dbReference type="NCBI Taxonomy" id="158441"/>
    <lineage>
        <taxon>Eukaryota</taxon>
        <taxon>Metazoa</taxon>
        <taxon>Ecdysozoa</taxon>
        <taxon>Arthropoda</taxon>
        <taxon>Hexapoda</taxon>
        <taxon>Collembola</taxon>
        <taxon>Entomobryomorpha</taxon>
        <taxon>Isotomoidea</taxon>
        <taxon>Isotomidae</taxon>
        <taxon>Proisotominae</taxon>
        <taxon>Folsomia</taxon>
    </lineage>
</organism>
<dbReference type="EMBL" id="LNIX01000005">
    <property type="protein sequence ID" value="OXA54774.1"/>
    <property type="molecule type" value="Genomic_DNA"/>
</dbReference>
<dbReference type="AlphaFoldDB" id="A0A226ECE9"/>
<evidence type="ECO:0000313" key="2">
    <source>
        <dbReference type="Proteomes" id="UP000198287"/>
    </source>
</evidence>
<dbReference type="Proteomes" id="UP000198287">
    <property type="component" value="Unassembled WGS sequence"/>
</dbReference>
<gene>
    <name evidence="1" type="ORF">Fcan01_10659</name>
</gene>
<protein>
    <submittedName>
        <fullName evidence="1">Uncharacterized protein</fullName>
    </submittedName>
</protein>
<evidence type="ECO:0000313" key="1">
    <source>
        <dbReference type="EMBL" id="OXA54774.1"/>
    </source>
</evidence>
<keyword evidence="2" id="KW-1185">Reference proteome</keyword>
<reference evidence="1 2" key="1">
    <citation type="submission" date="2015-12" db="EMBL/GenBank/DDBJ databases">
        <title>The genome of Folsomia candida.</title>
        <authorList>
            <person name="Faddeeva A."/>
            <person name="Derks M.F."/>
            <person name="Anvar Y."/>
            <person name="Smit S."/>
            <person name="Van Straalen N."/>
            <person name="Roelofs D."/>
        </authorList>
    </citation>
    <scope>NUCLEOTIDE SEQUENCE [LARGE SCALE GENOMIC DNA]</scope>
    <source>
        <strain evidence="1 2">VU population</strain>
        <tissue evidence="1">Whole body</tissue>
    </source>
</reference>